<name>A0AAD0YAM2_9FLAO</name>
<dbReference type="Proteomes" id="UP000274073">
    <property type="component" value="Chromosome"/>
</dbReference>
<proteinExistence type="predicted"/>
<dbReference type="AlphaFoldDB" id="A0AAD0YAM2"/>
<evidence type="ECO:0000313" key="1">
    <source>
        <dbReference type="EMBL" id="AZA87476.1"/>
    </source>
</evidence>
<protein>
    <submittedName>
        <fullName evidence="1">Uncharacterized protein</fullName>
    </submittedName>
</protein>
<sequence>MLQQKTQMFIFCKCALQKYKSKPLISKNPCRGLYGKKNLILKKSTRMKKLFVGAAIIVAGLVSAKENTAIKNQNNKTLMVSNIENSNLGRIKTLVGNLQDLNDNTSIKSINDLDSQQLSSINELTQIVKDNKQLVEESGVDCKAVGQAVRSLLTYFGVTNSTVLSIVEIAVTVACWVASVF</sequence>
<keyword evidence="4" id="KW-1185">Reference proteome</keyword>
<evidence type="ECO:0000313" key="3">
    <source>
        <dbReference type="Proteomes" id="UP000274073"/>
    </source>
</evidence>
<dbReference type="EMBL" id="CP033912">
    <property type="protein sequence ID" value="AZA95977.1"/>
    <property type="molecule type" value="Genomic_DNA"/>
</dbReference>
<reference evidence="3 4" key="1">
    <citation type="submission" date="2018-11" db="EMBL/GenBank/DDBJ databases">
        <title>Proposal to divide the Flavobacteriaceae and reorganize its genera based on Amino Acid Identity values calculated from whole genome sequences.</title>
        <authorList>
            <person name="Nicholson A.C."/>
            <person name="Gulvik C.A."/>
            <person name="Whitney A.M."/>
            <person name="Humrighouse B.W."/>
            <person name="Bell M."/>
            <person name="Holmes B."/>
            <person name="Steigerwalt A.G."/>
            <person name="Villarma A."/>
            <person name="Sheth M."/>
            <person name="Batra D."/>
            <person name="Pryor J."/>
            <person name="Bernardet J.-F."/>
            <person name="Hugo C."/>
            <person name="Kampfer P."/>
            <person name="Newman J."/>
            <person name="McQuiston J.R."/>
        </authorList>
    </citation>
    <scope>NUCLEOTIDE SEQUENCE [LARGE SCALE GENOMIC DNA]</scope>
    <source>
        <strain evidence="1 3">G0207</strain>
        <strain evidence="2 4">H5143</strain>
    </source>
</reference>
<organism evidence="1 3">
    <name type="scientific">Chryseobacterium shandongense</name>
    <dbReference type="NCBI Taxonomy" id="1493872"/>
    <lineage>
        <taxon>Bacteria</taxon>
        <taxon>Pseudomonadati</taxon>
        <taxon>Bacteroidota</taxon>
        <taxon>Flavobacteriia</taxon>
        <taxon>Flavobacteriales</taxon>
        <taxon>Weeksellaceae</taxon>
        <taxon>Chryseobacterium group</taxon>
        <taxon>Chryseobacterium</taxon>
    </lineage>
</organism>
<dbReference type="EMBL" id="CP033915">
    <property type="protein sequence ID" value="AZA87476.1"/>
    <property type="molecule type" value="Genomic_DNA"/>
</dbReference>
<evidence type="ECO:0000313" key="2">
    <source>
        <dbReference type="EMBL" id="AZA95977.1"/>
    </source>
</evidence>
<evidence type="ECO:0000313" key="4">
    <source>
        <dbReference type="Proteomes" id="UP000281741"/>
    </source>
</evidence>
<gene>
    <name evidence="1" type="ORF">EG349_12070</name>
    <name evidence="2" type="ORF">EG353_10535</name>
</gene>
<accession>A0AAD0YAM2</accession>
<dbReference type="Proteomes" id="UP000281741">
    <property type="component" value="Chromosome"/>
</dbReference>